<dbReference type="Pfam" id="PF05845">
    <property type="entry name" value="PhnH"/>
    <property type="match status" value="1"/>
</dbReference>
<dbReference type="Gene3D" id="3.40.50.11310">
    <property type="entry name" value="Bacterial phosphonate metabolism protein PhnH"/>
    <property type="match status" value="1"/>
</dbReference>
<dbReference type="GO" id="GO:0019634">
    <property type="term" value="P:organic phosphonate metabolic process"/>
    <property type="evidence" value="ECO:0007669"/>
    <property type="project" value="InterPro"/>
</dbReference>
<dbReference type="InterPro" id="IPR008772">
    <property type="entry name" value="Phosphonate_metab_PhnH"/>
</dbReference>
<protein>
    <submittedName>
        <fullName evidence="1">Phosphonate metabolism protein PhnH</fullName>
    </submittedName>
</protein>
<organism evidence="1 2">
    <name type="scientific">Celeribacter indicus</name>
    <dbReference type="NCBI Taxonomy" id="1208324"/>
    <lineage>
        <taxon>Bacteria</taxon>
        <taxon>Pseudomonadati</taxon>
        <taxon>Pseudomonadota</taxon>
        <taxon>Alphaproteobacteria</taxon>
        <taxon>Rhodobacterales</taxon>
        <taxon>Roseobacteraceae</taxon>
        <taxon>Celeribacter</taxon>
    </lineage>
</organism>
<gene>
    <name evidence="1" type="ORF">P73_1075</name>
</gene>
<accession>A0A0B5DXG7</accession>
<dbReference type="RefSeq" id="WP_043868796.1">
    <property type="nucleotide sequence ID" value="NZ_CP004393.1"/>
</dbReference>
<proteinExistence type="predicted"/>
<dbReference type="SUPFAM" id="SSF159709">
    <property type="entry name" value="PhnH-like"/>
    <property type="match status" value="1"/>
</dbReference>
<name>A0A0B5DXG7_9RHOB</name>
<dbReference type="AlphaFoldDB" id="A0A0B5DXG7"/>
<evidence type="ECO:0000313" key="1">
    <source>
        <dbReference type="EMBL" id="AJE45790.1"/>
    </source>
</evidence>
<dbReference type="NCBIfam" id="TIGR03292">
    <property type="entry name" value="PhnH_redo"/>
    <property type="match status" value="1"/>
</dbReference>
<dbReference type="EMBL" id="CP004393">
    <property type="protein sequence ID" value="AJE45790.1"/>
    <property type="molecule type" value="Genomic_DNA"/>
</dbReference>
<dbReference type="KEGG" id="cid:P73_1075"/>
<dbReference type="HOGENOM" id="CLU_115317_0_0_5"/>
<reference evidence="1 2" key="1">
    <citation type="journal article" date="2014" name="Int. J. Syst. Evol. Microbiol.">
        <title>Celeribacter indicus sp. nov., a polycyclic aromatic hydrocarbon-degrading bacterium from deep-sea sediment and reclassification of Huaishuia halophila as Celeribacter halophilus comb. nov.</title>
        <authorList>
            <person name="Lai Q."/>
            <person name="Cao J."/>
            <person name="Yuan J."/>
            <person name="Li F."/>
            <person name="Shao Z."/>
        </authorList>
    </citation>
    <scope>NUCLEOTIDE SEQUENCE [LARGE SCALE GENOMIC DNA]</scope>
    <source>
        <strain evidence="1">P73</strain>
    </source>
</reference>
<dbReference type="Proteomes" id="UP000031521">
    <property type="component" value="Chromosome"/>
</dbReference>
<dbReference type="OrthoDB" id="7947094at2"/>
<keyword evidence="2" id="KW-1185">Reference proteome</keyword>
<dbReference type="STRING" id="1208324.P73_1075"/>
<evidence type="ECO:0000313" key="2">
    <source>
        <dbReference type="Proteomes" id="UP000031521"/>
    </source>
</evidence>
<sequence>MLKTPIPSKTENLANTAFDALIRSLSRPGRIRDLPEPGETPIIAALLDRECRVFCADPLLMPQVLASGAMLSEIEEADHVFLGALTDPDALRPVRLGSDLYPDDGATVVVRARLGEGQGLRLTGPGIETGETVRIGGLPDGFWRLRRDLVCYPRGFDVFFVDGAKVIGLPRSTEVEVL</sequence>
<dbReference type="InterPro" id="IPR038058">
    <property type="entry name" value="PhnH-like_sp"/>
</dbReference>